<evidence type="ECO:0000256" key="7">
    <source>
        <dbReference type="ARBA" id="ARBA00023136"/>
    </source>
</evidence>
<feature type="transmembrane region" description="Helical" evidence="9">
    <location>
        <begin position="35"/>
        <end position="58"/>
    </location>
</feature>
<dbReference type="GO" id="GO:0009401">
    <property type="term" value="P:phosphoenolpyruvate-dependent sugar phosphotransferase system"/>
    <property type="evidence" value="ECO:0007669"/>
    <property type="project" value="InterPro"/>
</dbReference>
<evidence type="ECO:0000256" key="8">
    <source>
        <dbReference type="PIRNR" id="PIRNR006351"/>
    </source>
</evidence>
<feature type="transmembrane region" description="Helical" evidence="9">
    <location>
        <begin position="397"/>
        <end position="416"/>
    </location>
</feature>
<dbReference type="InterPro" id="IPR003352">
    <property type="entry name" value="PTS_EIIC"/>
</dbReference>
<evidence type="ECO:0000256" key="1">
    <source>
        <dbReference type="ARBA" id="ARBA00004651"/>
    </source>
</evidence>
<keyword evidence="2 8" id="KW-0813">Transport</keyword>
<organism evidence="11 12">
    <name type="scientific">Clostridium neonatale</name>
    <dbReference type="NCBI Taxonomy" id="137838"/>
    <lineage>
        <taxon>Bacteria</taxon>
        <taxon>Bacillati</taxon>
        <taxon>Bacillota</taxon>
        <taxon>Clostridia</taxon>
        <taxon>Eubacteriales</taxon>
        <taxon>Clostridiaceae</taxon>
        <taxon>Clostridium</taxon>
    </lineage>
</organism>
<evidence type="ECO:0000256" key="3">
    <source>
        <dbReference type="ARBA" id="ARBA00022475"/>
    </source>
</evidence>
<keyword evidence="3 8" id="KW-1003">Cell membrane</keyword>
<evidence type="ECO:0000256" key="5">
    <source>
        <dbReference type="ARBA" id="ARBA00022692"/>
    </source>
</evidence>
<gene>
    <name evidence="11" type="ORF">CQ394_07780</name>
</gene>
<dbReference type="InterPro" id="IPR051088">
    <property type="entry name" value="PTS_Sugar-EIIC/EIIB"/>
</dbReference>
<evidence type="ECO:0000256" key="9">
    <source>
        <dbReference type="SAM" id="Phobius"/>
    </source>
</evidence>
<dbReference type="GO" id="GO:1901264">
    <property type="term" value="P:carbohydrate derivative transport"/>
    <property type="evidence" value="ECO:0007669"/>
    <property type="project" value="TreeGrafter"/>
</dbReference>
<dbReference type="AlphaFoldDB" id="A0A2A7MID0"/>
<dbReference type="Pfam" id="PF02378">
    <property type="entry name" value="PTS_EIIC"/>
    <property type="match status" value="1"/>
</dbReference>
<evidence type="ECO:0000256" key="2">
    <source>
        <dbReference type="ARBA" id="ARBA00022448"/>
    </source>
</evidence>
<dbReference type="STRING" id="137838.GCA_001458595_03027"/>
<feature type="transmembrane region" description="Helical" evidence="9">
    <location>
        <begin position="184"/>
        <end position="204"/>
    </location>
</feature>
<sequence>MSNNKFMQFMENKFVPVAAKIGNNKYLKSLSTGSMSLMAVIMVGSIFSLLGSIGWAPYQSFITMTGIKQLFQFAPKITTDLMAIYMVIGVSYNACKIFDHEELSFNNVLISIASFLVLIPLKEIQEEGAVSADVFINTSYLGPKGIFLGLIVAIVATKIYCFIVDKKWTIKMPEGVPEQVSNAFIALIPAFTILIVFSAVRILFSFTKFETANDFIYSLIQMPLQSMACSLPTFIVLVILAQVLWFFGVHGSYATLPLFFPIWMGYISENTAAVAAGKQVPYIYNFGLYNLTTLGGSGTTIGLVIVMFFCAKSKRYKAFSKIVMPCGLFNINEPVVFGMPVILNPVIFIPFLITPLIVLMLAYLSIRLGIIPAPIGLMIPSSTPPIFSGLMQGSWKLSVFEVFVIMLSAAIYYPFFKILDNQALKEEVDGEEN</sequence>
<feature type="transmembrane region" description="Helical" evidence="9">
    <location>
        <begin position="104"/>
        <end position="121"/>
    </location>
</feature>
<keyword evidence="7 8" id="KW-0472">Membrane</keyword>
<dbReference type="Proteomes" id="UP000220840">
    <property type="component" value="Unassembled WGS sequence"/>
</dbReference>
<feature type="transmembrane region" description="Helical" evidence="9">
    <location>
        <begin position="347"/>
        <end position="366"/>
    </location>
</feature>
<evidence type="ECO:0000313" key="11">
    <source>
        <dbReference type="EMBL" id="PEG31592.1"/>
    </source>
</evidence>
<dbReference type="InterPro" id="IPR004796">
    <property type="entry name" value="PTS_IIC_cello"/>
</dbReference>
<evidence type="ECO:0000256" key="6">
    <source>
        <dbReference type="ARBA" id="ARBA00022989"/>
    </source>
</evidence>
<dbReference type="NCBIfam" id="TIGR00410">
    <property type="entry name" value="lacE"/>
    <property type="match status" value="1"/>
</dbReference>
<comment type="function">
    <text evidence="8">The phosphoenolpyruvate-dependent sugar phosphotransferase system (PTS), a major carbohydrate active -transport system, catalyzes the phosphorylation of incoming sugar substrates concomitant with their translocation across the cell membrane.</text>
</comment>
<dbReference type="PANTHER" id="PTHR33989">
    <property type="match status" value="1"/>
</dbReference>
<keyword evidence="5 9" id="KW-0812">Transmembrane</keyword>
<feature type="transmembrane region" description="Helical" evidence="9">
    <location>
        <begin position="70"/>
        <end position="92"/>
    </location>
</feature>
<dbReference type="PIRSF" id="PIRSF006351">
    <property type="entry name" value="PTS_EIIC-Cellobiose"/>
    <property type="match status" value="1"/>
</dbReference>
<protein>
    <recommendedName>
        <fullName evidence="8">Permease IIC component</fullName>
    </recommendedName>
</protein>
<dbReference type="GO" id="GO:0005886">
    <property type="term" value="C:plasma membrane"/>
    <property type="evidence" value="ECO:0007669"/>
    <property type="project" value="UniProtKB-SubCell"/>
</dbReference>
<dbReference type="EMBL" id="PDCJ01000001">
    <property type="protein sequence ID" value="PEG31592.1"/>
    <property type="molecule type" value="Genomic_DNA"/>
</dbReference>
<name>A0A2A7MID0_9CLOT</name>
<comment type="caution">
    <text evidence="11">The sequence shown here is derived from an EMBL/GenBank/DDBJ whole genome shotgun (WGS) entry which is preliminary data.</text>
</comment>
<dbReference type="PROSITE" id="PS51105">
    <property type="entry name" value="PTS_EIIC_TYPE_3"/>
    <property type="match status" value="1"/>
</dbReference>
<keyword evidence="4 8" id="KW-0762">Sugar transport</keyword>
<feature type="transmembrane region" description="Helical" evidence="9">
    <location>
        <begin position="141"/>
        <end position="163"/>
    </location>
</feature>
<dbReference type="InterPro" id="IPR004501">
    <property type="entry name" value="PTS_EIIC_3"/>
</dbReference>
<dbReference type="GO" id="GO:0008982">
    <property type="term" value="F:protein-N(PI)-phosphohistidine-sugar phosphotransferase activity"/>
    <property type="evidence" value="ECO:0007669"/>
    <property type="project" value="UniProtKB-UniRule"/>
</dbReference>
<proteinExistence type="predicted"/>
<accession>A0A2A7MID0</accession>
<feature type="transmembrane region" description="Helical" evidence="9">
    <location>
        <begin position="288"/>
        <end position="310"/>
    </location>
</feature>
<dbReference type="OrthoDB" id="1641940at2"/>
<evidence type="ECO:0000259" key="10">
    <source>
        <dbReference type="PROSITE" id="PS51105"/>
    </source>
</evidence>
<feature type="transmembrane region" description="Helical" evidence="9">
    <location>
        <begin position="224"/>
        <end position="247"/>
    </location>
</feature>
<keyword evidence="6 9" id="KW-1133">Transmembrane helix</keyword>
<evidence type="ECO:0000313" key="12">
    <source>
        <dbReference type="Proteomes" id="UP000220840"/>
    </source>
</evidence>
<feature type="transmembrane region" description="Helical" evidence="9">
    <location>
        <begin position="373"/>
        <end position="391"/>
    </location>
</feature>
<feature type="domain" description="PTS EIIC type-3" evidence="10">
    <location>
        <begin position="10"/>
        <end position="415"/>
    </location>
</feature>
<dbReference type="RefSeq" id="WP_083498820.1">
    <property type="nucleotide sequence ID" value="NZ_CAMRXG010000060.1"/>
</dbReference>
<reference evidence="11 12" key="1">
    <citation type="submission" date="2017-10" db="EMBL/GenBank/DDBJ databases">
        <title>Effective Description of Clostridium neonatale sp. nov. linked to necrotizing enterocolitis in neonates and a clarification of species assignable to the genus Clostridium (Prazmowski 1880) emend. Lawson and Rainey 2016.</title>
        <authorList>
            <person name="Bernard K."/>
            <person name="Burdz T."/>
            <person name="Wiebe D."/>
            <person name="Balcewich B."/>
            <person name="Alfa M."/>
            <person name="Bernier A.-M."/>
        </authorList>
    </citation>
    <scope>NUCLEOTIDE SEQUENCE [LARGE SCALE GENOMIC DNA]</scope>
    <source>
        <strain evidence="11 12">LCDC99A005</strain>
    </source>
</reference>
<keyword evidence="12" id="KW-1185">Reference proteome</keyword>
<comment type="subcellular location">
    <subcellularLocation>
        <location evidence="1">Cell membrane</location>
        <topology evidence="1">Multi-pass membrane protein</topology>
    </subcellularLocation>
</comment>
<feature type="transmembrane region" description="Helical" evidence="9">
    <location>
        <begin position="254"/>
        <end position="276"/>
    </location>
</feature>
<evidence type="ECO:0000256" key="4">
    <source>
        <dbReference type="ARBA" id="ARBA00022597"/>
    </source>
</evidence>
<dbReference type="PANTHER" id="PTHR33989:SF4">
    <property type="entry name" value="PTS SYSTEM N,N'-DIACETYLCHITOBIOSE-SPECIFIC EIIC COMPONENT"/>
    <property type="match status" value="1"/>
</dbReference>